<keyword evidence="4" id="KW-0812">Transmembrane</keyword>
<name>A0A081C450_VECG1</name>
<evidence type="ECO:0000256" key="3">
    <source>
        <dbReference type="SAM" id="Coils"/>
    </source>
</evidence>
<dbReference type="Gene3D" id="1.10.287.950">
    <property type="entry name" value="Methyl-accepting chemotaxis protein"/>
    <property type="match status" value="1"/>
</dbReference>
<organism evidence="6">
    <name type="scientific">Vecturithrix granuli</name>
    <dbReference type="NCBI Taxonomy" id="1499967"/>
    <lineage>
        <taxon>Bacteria</taxon>
        <taxon>Candidatus Moduliflexota</taxon>
        <taxon>Candidatus Vecturitrichia</taxon>
        <taxon>Candidatus Vecturitrichales</taxon>
        <taxon>Candidatus Vecturitrichaceae</taxon>
        <taxon>Candidatus Vecturithrix</taxon>
    </lineage>
</organism>
<protein>
    <submittedName>
        <fullName evidence="6">GAF sensor methyl-accepting chemotaxis sensory transducer</fullName>
    </submittedName>
</protein>
<dbReference type="STRING" id="1499967.U27_06339"/>
<keyword evidence="7" id="KW-1185">Reference proteome</keyword>
<gene>
    <name evidence="6" type="ORF">U27_06339</name>
</gene>
<keyword evidence="1 2" id="KW-0807">Transducer</keyword>
<dbReference type="PANTHER" id="PTHR32089:SF112">
    <property type="entry name" value="LYSOZYME-LIKE PROTEIN-RELATED"/>
    <property type="match status" value="1"/>
</dbReference>
<dbReference type="eggNOG" id="COG0840">
    <property type="taxonomic scope" value="Bacteria"/>
</dbReference>
<dbReference type="Gene3D" id="3.30.450.40">
    <property type="match status" value="1"/>
</dbReference>
<dbReference type="InterPro" id="IPR003018">
    <property type="entry name" value="GAF"/>
</dbReference>
<dbReference type="SUPFAM" id="SSF58104">
    <property type="entry name" value="Methyl-accepting chemotaxis protein (MCP) signaling domain"/>
    <property type="match status" value="1"/>
</dbReference>
<dbReference type="SMART" id="SM00065">
    <property type="entry name" value="GAF"/>
    <property type="match status" value="1"/>
</dbReference>
<dbReference type="HOGENOM" id="CLU_614907_0_0_0"/>
<reference evidence="6" key="1">
    <citation type="journal article" date="2015" name="PeerJ">
        <title>First genomic representation of candidate bacterial phylum KSB3 points to enhanced environmental sensing as a trigger of wastewater bulking.</title>
        <authorList>
            <person name="Sekiguchi Y."/>
            <person name="Ohashi A."/>
            <person name="Parks D.H."/>
            <person name="Yamauchi T."/>
            <person name="Tyson G.W."/>
            <person name="Hugenholtz P."/>
        </authorList>
    </citation>
    <scope>NUCLEOTIDE SEQUENCE [LARGE SCALE GENOMIC DNA]</scope>
</reference>
<keyword evidence="3" id="KW-0175">Coiled coil</keyword>
<keyword evidence="4" id="KW-0472">Membrane</keyword>
<dbReference type="SUPFAM" id="SSF55781">
    <property type="entry name" value="GAF domain-like"/>
    <property type="match status" value="1"/>
</dbReference>
<evidence type="ECO:0000313" key="7">
    <source>
        <dbReference type="Proteomes" id="UP000030661"/>
    </source>
</evidence>
<dbReference type="AlphaFoldDB" id="A0A081C450"/>
<dbReference type="Pfam" id="PF01590">
    <property type="entry name" value="GAF"/>
    <property type="match status" value="1"/>
</dbReference>
<feature type="transmembrane region" description="Helical" evidence="4">
    <location>
        <begin position="12"/>
        <end position="30"/>
    </location>
</feature>
<dbReference type="GO" id="GO:0007165">
    <property type="term" value="P:signal transduction"/>
    <property type="evidence" value="ECO:0007669"/>
    <property type="project" value="UniProtKB-KW"/>
</dbReference>
<dbReference type="InterPro" id="IPR004089">
    <property type="entry name" value="MCPsignal_dom"/>
</dbReference>
<keyword evidence="4" id="KW-1133">Transmembrane helix</keyword>
<sequence>MIQFNKLKPGRLYRLAFSAASVLLALALLLWPQHALKLVVLLVAVFPMIGYILDKYFNTLIENLQTVEARIQGSFKKFEDREKQYQYNVEELQQELTKLQQLNVNLQEANTLQQILIQITEAIHYMQECDRTLIFLYNSANDCLECREARANEPLVLEDLKVPATPDGGILAKAFQEHQIQYLENFETGAPEYDLLPYNLIFPLHTTSAVVLPLTVNEQVLGVLTLINRAENPAITSQQLELLKLFAYQASLAIANVKMQEELHQLNQELGENYQDLLKRREFYSHIAQDLSSSMTQMSFSIAEVTKSVQTLTEQSENLSRRGNELLNHLSNIDDIIASINNVTRQTKLLAFNATIEAVRVGEAGKGFAVVAEAVRKLAQQSADDSKTIQATLTAMQGAIKAIAEVAEATHNIALLQQQGTEQMNIVTKDVLKRAEDLVESLQF</sequence>
<dbReference type="SMART" id="SM00283">
    <property type="entry name" value="MA"/>
    <property type="match status" value="1"/>
</dbReference>
<accession>A0A081C450</accession>
<dbReference type="Pfam" id="PF00015">
    <property type="entry name" value="MCPsignal"/>
    <property type="match status" value="1"/>
</dbReference>
<dbReference type="PROSITE" id="PS50111">
    <property type="entry name" value="CHEMOTAXIS_TRANSDUC_2"/>
    <property type="match status" value="1"/>
</dbReference>
<dbReference type="GO" id="GO:0016020">
    <property type="term" value="C:membrane"/>
    <property type="evidence" value="ECO:0007669"/>
    <property type="project" value="InterPro"/>
</dbReference>
<proteinExistence type="predicted"/>
<evidence type="ECO:0000259" key="5">
    <source>
        <dbReference type="PROSITE" id="PS50111"/>
    </source>
</evidence>
<feature type="coiled-coil region" evidence="3">
    <location>
        <begin position="249"/>
        <end position="322"/>
    </location>
</feature>
<dbReference type="Proteomes" id="UP000030661">
    <property type="component" value="Unassembled WGS sequence"/>
</dbReference>
<feature type="domain" description="Methyl-accepting transducer" evidence="5">
    <location>
        <begin position="268"/>
        <end position="444"/>
    </location>
</feature>
<feature type="coiled-coil region" evidence="3">
    <location>
        <begin position="75"/>
        <end position="112"/>
    </location>
</feature>
<evidence type="ECO:0000256" key="1">
    <source>
        <dbReference type="ARBA" id="ARBA00023224"/>
    </source>
</evidence>
<evidence type="ECO:0000313" key="6">
    <source>
        <dbReference type="EMBL" id="GAK59355.1"/>
    </source>
</evidence>
<dbReference type="PANTHER" id="PTHR32089">
    <property type="entry name" value="METHYL-ACCEPTING CHEMOTAXIS PROTEIN MCPB"/>
    <property type="match status" value="1"/>
</dbReference>
<evidence type="ECO:0000256" key="4">
    <source>
        <dbReference type="SAM" id="Phobius"/>
    </source>
</evidence>
<dbReference type="InterPro" id="IPR029016">
    <property type="entry name" value="GAF-like_dom_sf"/>
</dbReference>
<dbReference type="EMBL" id="DF820470">
    <property type="protein sequence ID" value="GAK59355.1"/>
    <property type="molecule type" value="Genomic_DNA"/>
</dbReference>
<evidence type="ECO:0000256" key="2">
    <source>
        <dbReference type="PROSITE-ProRule" id="PRU00284"/>
    </source>
</evidence>